<dbReference type="PATRIC" id="fig|1423719.4.peg.560"/>
<reference evidence="1 2" key="1">
    <citation type="journal article" date="2015" name="Genome Announc.">
        <title>Expanding the biotechnology potential of lactobacilli through comparative genomics of 213 strains and associated genera.</title>
        <authorList>
            <person name="Sun Z."/>
            <person name="Harris H.M."/>
            <person name="McCann A."/>
            <person name="Guo C."/>
            <person name="Argimon S."/>
            <person name="Zhang W."/>
            <person name="Yang X."/>
            <person name="Jeffery I.B."/>
            <person name="Cooney J.C."/>
            <person name="Kagawa T.F."/>
            <person name="Liu W."/>
            <person name="Song Y."/>
            <person name="Salvetti E."/>
            <person name="Wrobel A."/>
            <person name="Rasinkangas P."/>
            <person name="Parkhill J."/>
            <person name="Rea M.C."/>
            <person name="O'Sullivan O."/>
            <person name="Ritari J."/>
            <person name="Douillard F.P."/>
            <person name="Paul Ross R."/>
            <person name="Yang R."/>
            <person name="Briner A.E."/>
            <person name="Felis G.E."/>
            <person name="de Vos W.M."/>
            <person name="Barrangou R."/>
            <person name="Klaenhammer T.R."/>
            <person name="Caufield P.W."/>
            <person name="Cui Y."/>
            <person name="Zhang H."/>
            <person name="O'Toole P.W."/>
        </authorList>
    </citation>
    <scope>NUCLEOTIDE SEQUENCE [LARGE SCALE GENOMIC DNA]</scope>
    <source>
        <strain evidence="1 2">DSM 15638</strain>
    </source>
</reference>
<keyword evidence="2" id="KW-1185">Reference proteome</keyword>
<name>A0A0R1HF92_9LACO</name>
<gene>
    <name evidence="1" type="ORF">FC66_GL000552</name>
</gene>
<accession>A0A0R1HF92</accession>
<dbReference type="Proteomes" id="UP000051450">
    <property type="component" value="Unassembled WGS sequence"/>
</dbReference>
<dbReference type="EMBL" id="AZDI01000017">
    <property type="protein sequence ID" value="KRK45085.1"/>
    <property type="molecule type" value="Genomic_DNA"/>
</dbReference>
<protein>
    <recommendedName>
        <fullName evidence="3">DUF2316 family protein</fullName>
    </recommendedName>
</protein>
<dbReference type="InterPro" id="IPR018757">
    <property type="entry name" value="DUF2316"/>
</dbReference>
<sequence length="110" mass="12856">MILIAKERNKMSLNFIERINNSKELRQNLKLSHLTIEHVAIDLNTSVQKINQILELDHVSPEDPWILKEHLSNKLQSQGIIGYPYSKLVGDFRAYWFLDTKKIANQQLSK</sequence>
<proteinExistence type="predicted"/>
<evidence type="ECO:0008006" key="3">
    <source>
        <dbReference type="Google" id="ProtNLM"/>
    </source>
</evidence>
<dbReference type="Pfam" id="PF10078">
    <property type="entry name" value="DUF2316"/>
    <property type="match status" value="1"/>
</dbReference>
<evidence type="ECO:0000313" key="2">
    <source>
        <dbReference type="Proteomes" id="UP000051450"/>
    </source>
</evidence>
<evidence type="ECO:0000313" key="1">
    <source>
        <dbReference type="EMBL" id="KRK45085.1"/>
    </source>
</evidence>
<dbReference type="AlphaFoldDB" id="A0A0R1HF92"/>
<organism evidence="1 2">
    <name type="scientific">Dellaglioa algida DSM 15638</name>
    <dbReference type="NCBI Taxonomy" id="1423719"/>
    <lineage>
        <taxon>Bacteria</taxon>
        <taxon>Bacillati</taxon>
        <taxon>Bacillota</taxon>
        <taxon>Bacilli</taxon>
        <taxon>Lactobacillales</taxon>
        <taxon>Lactobacillaceae</taxon>
        <taxon>Dellaglioa</taxon>
    </lineage>
</organism>
<comment type="caution">
    <text evidence="1">The sequence shown here is derived from an EMBL/GenBank/DDBJ whole genome shotgun (WGS) entry which is preliminary data.</text>
</comment>